<organism evidence="1 2">
    <name type="scientific">Lophiotrema nucula</name>
    <dbReference type="NCBI Taxonomy" id="690887"/>
    <lineage>
        <taxon>Eukaryota</taxon>
        <taxon>Fungi</taxon>
        <taxon>Dikarya</taxon>
        <taxon>Ascomycota</taxon>
        <taxon>Pezizomycotina</taxon>
        <taxon>Dothideomycetes</taxon>
        <taxon>Pleosporomycetidae</taxon>
        <taxon>Pleosporales</taxon>
        <taxon>Lophiotremataceae</taxon>
        <taxon>Lophiotrema</taxon>
    </lineage>
</organism>
<sequence>MEPQTFLDMGRYSRSYTKTNRRTVWLTASPNGDDIQLSAPWPVRYGSFRQQNKRWTGAFDNDARASRMSFLVDGTLLPRAPHTRVEHQQWIGRVQRRATWLNQLQAKDSKERVWSGEFDIERRPS</sequence>
<keyword evidence="2" id="KW-1185">Reference proteome</keyword>
<reference evidence="1" key="1">
    <citation type="journal article" date="2020" name="Stud. Mycol.">
        <title>101 Dothideomycetes genomes: a test case for predicting lifestyles and emergence of pathogens.</title>
        <authorList>
            <person name="Haridas S."/>
            <person name="Albert R."/>
            <person name="Binder M."/>
            <person name="Bloem J."/>
            <person name="Labutti K."/>
            <person name="Salamov A."/>
            <person name="Andreopoulos B."/>
            <person name="Baker S."/>
            <person name="Barry K."/>
            <person name="Bills G."/>
            <person name="Bluhm B."/>
            <person name="Cannon C."/>
            <person name="Castanera R."/>
            <person name="Culley D."/>
            <person name="Daum C."/>
            <person name="Ezra D."/>
            <person name="Gonzalez J."/>
            <person name="Henrissat B."/>
            <person name="Kuo A."/>
            <person name="Liang C."/>
            <person name="Lipzen A."/>
            <person name="Lutzoni F."/>
            <person name="Magnuson J."/>
            <person name="Mondo S."/>
            <person name="Nolan M."/>
            <person name="Ohm R."/>
            <person name="Pangilinan J."/>
            <person name="Park H.-J."/>
            <person name="Ramirez L."/>
            <person name="Alfaro M."/>
            <person name="Sun H."/>
            <person name="Tritt A."/>
            <person name="Yoshinaga Y."/>
            <person name="Zwiers L.-H."/>
            <person name="Turgeon B."/>
            <person name="Goodwin S."/>
            <person name="Spatafora J."/>
            <person name="Crous P."/>
            <person name="Grigoriev I."/>
        </authorList>
    </citation>
    <scope>NUCLEOTIDE SEQUENCE</scope>
    <source>
        <strain evidence="1">CBS 627.86</strain>
    </source>
</reference>
<proteinExistence type="predicted"/>
<evidence type="ECO:0000313" key="2">
    <source>
        <dbReference type="Proteomes" id="UP000799770"/>
    </source>
</evidence>
<dbReference type="Proteomes" id="UP000799770">
    <property type="component" value="Unassembled WGS sequence"/>
</dbReference>
<gene>
    <name evidence="1" type="ORF">BDV96DRAFT_655459</name>
</gene>
<accession>A0A6A5YE87</accession>
<name>A0A6A5YE87_9PLEO</name>
<evidence type="ECO:0000313" key="1">
    <source>
        <dbReference type="EMBL" id="KAF2105602.1"/>
    </source>
</evidence>
<protein>
    <submittedName>
        <fullName evidence="1">Uncharacterized protein</fullName>
    </submittedName>
</protein>
<dbReference type="EMBL" id="ML977376">
    <property type="protein sequence ID" value="KAF2105602.1"/>
    <property type="molecule type" value="Genomic_DNA"/>
</dbReference>
<dbReference type="AlphaFoldDB" id="A0A6A5YE87"/>